<accession>A0A232LV03</accession>
<reference evidence="3 4" key="1">
    <citation type="journal article" date="2015" name="Environ. Microbiol.">
        <title>Metagenome sequence of Elaphomyces granulatus from sporocarp tissue reveals Ascomycota ectomycorrhizal fingerprints of genome expansion and a Proteobacteria-rich microbiome.</title>
        <authorList>
            <person name="Quandt C.A."/>
            <person name="Kohler A."/>
            <person name="Hesse C.N."/>
            <person name="Sharpton T.J."/>
            <person name="Martin F."/>
            <person name="Spatafora J.W."/>
        </authorList>
    </citation>
    <scope>NUCLEOTIDE SEQUENCE [LARGE SCALE GENOMIC DNA]</scope>
    <source>
        <strain evidence="3 4">OSC145934</strain>
    </source>
</reference>
<protein>
    <submittedName>
        <fullName evidence="3">Uncharacterized protein</fullName>
    </submittedName>
</protein>
<evidence type="ECO:0000256" key="1">
    <source>
        <dbReference type="SAM" id="MobiDB-lite"/>
    </source>
</evidence>
<gene>
    <name evidence="3" type="ORF">Egran_04280</name>
</gene>
<feature type="transmembrane region" description="Helical" evidence="2">
    <location>
        <begin position="6"/>
        <end position="26"/>
    </location>
</feature>
<comment type="caution">
    <text evidence="3">The sequence shown here is derived from an EMBL/GenBank/DDBJ whole genome shotgun (WGS) entry which is preliminary data.</text>
</comment>
<feature type="compositionally biased region" description="Polar residues" evidence="1">
    <location>
        <begin position="175"/>
        <end position="186"/>
    </location>
</feature>
<keyword evidence="2" id="KW-0472">Membrane</keyword>
<keyword evidence="2" id="KW-1133">Transmembrane helix</keyword>
<proteinExistence type="predicted"/>
<keyword evidence="2" id="KW-0812">Transmembrane</keyword>
<dbReference type="AlphaFoldDB" id="A0A232LV03"/>
<dbReference type="Proteomes" id="UP000243515">
    <property type="component" value="Unassembled WGS sequence"/>
</dbReference>
<evidence type="ECO:0000256" key="2">
    <source>
        <dbReference type="SAM" id="Phobius"/>
    </source>
</evidence>
<dbReference type="EMBL" id="NPHW01004410">
    <property type="protein sequence ID" value="OXV07959.1"/>
    <property type="molecule type" value="Genomic_DNA"/>
</dbReference>
<name>A0A232LV03_9EURO</name>
<evidence type="ECO:0000313" key="4">
    <source>
        <dbReference type="Proteomes" id="UP000243515"/>
    </source>
</evidence>
<evidence type="ECO:0000313" key="3">
    <source>
        <dbReference type="EMBL" id="OXV07959.1"/>
    </source>
</evidence>
<dbReference type="OrthoDB" id="3926760at2759"/>
<sequence length="324" mass="35096">MNSVSNRIAGIIITVSVLVAAGIAVYESPKVRQWMNTSRRKIAIALYNLGDEIHPHDATPQDISMVEEVGEAAEERRRRVREEIMRRASLAAISQERRSTTASFESLVDKDGHLKHDASGDSDQAVAMSTALETSDSHGILRHNGQADPDRLTERRLQAQAELLRAIDRDKIHSSLTSEVSSNHPSESLVDLTPTSEFPAAGNDVVAHTDGNQQHQQLLAQSEFFSVASGASSEHIARPDSPFFYAHPDLSVVHNNTNPFPSHHLDVSSTSSIPGSLSHIEQGTTEYLSDDTLSDLGQPGAGVATPASWSEVGSVISGDDDHHH</sequence>
<feature type="region of interest" description="Disordered" evidence="1">
    <location>
        <begin position="133"/>
        <end position="152"/>
    </location>
</feature>
<feature type="region of interest" description="Disordered" evidence="1">
    <location>
        <begin position="292"/>
        <end position="324"/>
    </location>
</feature>
<feature type="region of interest" description="Disordered" evidence="1">
    <location>
        <begin position="175"/>
        <end position="207"/>
    </location>
</feature>
<keyword evidence="4" id="KW-1185">Reference proteome</keyword>
<organism evidence="3 4">
    <name type="scientific">Elaphomyces granulatus</name>
    <dbReference type="NCBI Taxonomy" id="519963"/>
    <lineage>
        <taxon>Eukaryota</taxon>
        <taxon>Fungi</taxon>
        <taxon>Dikarya</taxon>
        <taxon>Ascomycota</taxon>
        <taxon>Pezizomycotina</taxon>
        <taxon>Eurotiomycetes</taxon>
        <taxon>Eurotiomycetidae</taxon>
        <taxon>Eurotiales</taxon>
        <taxon>Elaphomycetaceae</taxon>
        <taxon>Elaphomyces</taxon>
    </lineage>
</organism>